<dbReference type="GO" id="GO:0005978">
    <property type="term" value="P:glycogen biosynthetic process"/>
    <property type="evidence" value="ECO:0007669"/>
    <property type="project" value="UniProtKB-UniRule"/>
</dbReference>
<dbReference type="Pfam" id="PF00128">
    <property type="entry name" value="Alpha-amylase"/>
    <property type="match status" value="1"/>
</dbReference>
<protein>
    <recommendedName>
        <fullName evidence="10">1,4-alpha-glucan branching enzyme GlgB</fullName>
        <ecNumber evidence="10">2.4.1.18</ecNumber>
    </recommendedName>
    <alternativeName>
        <fullName evidence="10">1,4-alpha-D-glucan:1,4-alpha-D-glucan 6-glucosyl-transferase</fullName>
    </alternativeName>
    <alternativeName>
        <fullName evidence="10">Alpha-(1-&gt;4)-glucan branching enzyme</fullName>
    </alternativeName>
    <alternativeName>
        <fullName evidence="10">Glycogen branching enzyme</fullName>
        <shortName evidence="10">BE</shortName>
    </alternativeName>
</protein>
<evidence type="ECO:0000256" key="6">
    <source>
        <dbReference type="ARBA" id="ARBA00022676"/>
    </source>
</evidence>
<dbReference type="NCBIfam" id="TIGR01515">
    <property type="entry name" value="branching_enzym"/>
    <property type="match status" value="1"/>
</dbReference>
<dbReference type="HAMAP" id="MF_00685">
    <property type="entry name" value="GlgB"/>
    <property type="match status" value="1"/>
</dbReference>
<dbReference type="InterPro" id="IPR017853">
    <property type="entry name" value="GH"/>
</dbReference>
<dbReference type="PIRSF" id="PIRSF000463">
    <property type="entry name" value="GlgB"/>
    <property type="match status" value="1"/>
</dbReference>
<dbReference type="InterPro" id="IPR054169">
    <property type="entry name" value="GlgB_N"/>
</dbReference>
<evidence type="ECO:0000256" key="9">
    <source>
        <dbReference type="ARBA" id="ARBA00023277"/>
    </source>
</evidence>
<evidence type="ECO:0000256" key="5">
    <source>
        <dbReference type="ARBA" id="ARBA00022600"/>
    </source>
</evidence>
<evidence type="ECO:0000259" key="13">
    <source>
        <dbReference type="SMART" id="SM00642"/>
    </source>
</evidence>
<dbReference type="Pfam" id="PF22019">
    <property type="entry name" value="GlgB_N"/>
    <property type="match status" value="1"/>
</dbReference>
<dbReference type="InterPro" id="IPR037439">
    <property type="entry name" value="Branching_enzy"/>
</dbReference>
<comment type="pathway">
    <text evidence="2 10">Glycan biosynthesis; glycogen biosynthesis.</text>
</comment>
<dbReference type="InterPro" id="IPR006047">
    <property type="entry name" value="GH13_cat_dom"/>
</dbReference>
<dbReference type="SUPFAM" id="SSF51445">
    <property type="entry name" value="(Trans)glycosidases"/>
    <property type="match status" value="1"/>
</dbReference>
<dbReference type="GO" id="GO:0003844">
    <property type="term" value="F:1,4-alpha-glucan branching enzyme activity"/>
    <property type="evidence" value="ECO:0007669"/>
    <property type="project" value="UniProtKB-UniRule"/>
</dbReference>
<evidence type="ECO:0000256" key="12">
    <source>
        <dbReference type="SAM" id="MobiDB-lite"/>
    </source>
</evidence>
<dbReference type="RefSeq" id="WP_186285492.1">
    <property type="nucleotide sequence ID" value="NZ_JACMSF010000039.1"/>
</dbReference>
<dbReference type="Pfam" id="PF02806">
    <property type="entry name" value="Alpha-amylase_C"/>
    <property type="match status" value="1"/>
</dbReference>
<evidence type="ECO:0000256" key="8">
    <source>
        <dbReference type="ARBA" id="ARBA00023056"/>
    </source>
</evidence>
<dbReference type="InterPro" id="IPR013780">
    <property type="entry name" value="Glyco_hydro_b"/>
</dbReference>
<comment type="similarity">
    <text evidence="3 10">Belongs to the glycosyl hydrolase 13 family. GlgB subfamily.</text>
</comment>
<dbReference type="AlphaFoldDB" id="A0A7X1J9K8"/>
<evidence type="ECO:0000256" key="2">
    <source>
        <dbReference type="ARBA" id="ARBA00004964"/>
    </source>
</evidence>
<evidence type="ECO:0000256" key="1">
    <source>
        <dbReference type="ARBA" id="ARBA00000826"/>
    </source>
</evidence>
<evidence type="ECO:0000313" key="15">
    <source>
        <dbReference type="Proteomes" id="UP000584670"/>
    </source>
</evidence>
<evidence type="ECO:0000256" key="11">
    <source>
        <dbReference type="PIRSR" id="PIRSR000463-1"/>
    </source>
</evidence>
<keyword evidence="6 10" id="KW-0328">Glycosyltransferase</keyword>
<comment type="catalytic activity">
    <reaction evidence="1 10">
        <text>Transfers a segment of a (1-&gt;4)-alpha-D-glucan chain to a primary hydroxy group in a similar glucan chain.</text>
        <dbReference type="EC" id="2.4.1.18"/>
    </reaction>
</comment>
<dbReference type="GO" id="GO:0043169">
    <property type="term" value="F:cation binding"/>
    <property type="evidence" value="ECO:0007669"/>
    <property type="project" value="InterPro"/>
</dbReference>
<feature type="active site" description="Nucleophile" evidence="10 11">
    <location>
        <position position="415"/>
    </location>
</feature>
<dbReference type="UniPathway" id="UPA00164"/>
<reference evidence="14 15" key="1">
    <citation type="submission" date="2020-08" db="EMBL/GenBank/DDBJ databases">
        <title>Streptomyces sp. PSKA01 genome sequencing and assembly.</title>
        <authorList>
            <person name="Mandal S."/>
            <person name="Maiti P.K."/>
            <person name="Das P."/>
        </authorList>
    </citation>
    <scope>NUCLEOTIDE SEQUENCE [LARGE SCALE GENOMIC DNA]</scope>
    <source>
        <strain evidence="14 15">PSKA01</strain>
    </source>
</reference>
<dbReference type="PANTHER" id="PTHR43651:SF3">
    <property type="entry name" value="1,4-ALPHA-GLUCAN-BRANCHING ENZYME"/>
    <property type="match status" value="1"/>
</dbReference>
<proteinExistence type="inferred from homology"/>
<comment type="function">
    <text evidence="10">Catalyzes the formation of the alpha-1,6-glucosidic linkages in glycogen by scission of a 1,4-alpha-linked oligosaccharide from growing alpha-1,4-glucan chains and the subsequent attachment of the oligosaccharide to the alpha-1,6 position.</text>
</comment>
<dbReference type="FunFam" id="2.60.40.10:FF:000169">
    <property type="entry name" value="1,4-alpha-glucan branching enzyme GlgB"/>
    <property type="match status" value="1"/>
</dbReference>
<dbReference type="SMART" id="SM00642">
    <property type="entry name" value="Aamy"/>
    <property type="match status" value="1"/>
</dbReference>
<organism evidence="14 15">
    <name type="scientific">Streptomyces cupreus</name>
    <dbReference type="NCBI Taxonomy" id="2759956"/>
    <lineage>
        <taxon>Bacteria</taxon>
        <taxon>Bacillati</taxon>
        <taxon>Actinomycetota</taxon>
        <taxon>Actinomycetes</taxon>
        <taxon>Kitasatosporales</taxon>
        <taxon>Streptomycetaceae</taxon>
        <taxon>Streptomyces</taxon>
    </lineage>
</organism>
<dbReference type="EC" id="2.4.1.18" evidence="10"/>
<evidence type="ECO:0000256" key="7">
    <source>
        <dbReference type="ARBA" id="ARBA00022679"/>
    </source>
</evidence>
<dbReference type="FunFam" id="3.20.20.80:FF:000003">
    <property type="entry name" value="1,4-alpha-glucan branching enzyme GlgB"/>
    <property type="match status" value="1"/>
</dbReference>
<evidence type="ECO:0000256" key="10">
    <source>
        <dbReference type="HAMAP-Rule" id="MF_00685"/>
    </source>
</evidence>
<dbReference type="GO" id="GO:0004553">
    <property type="term" value="F:hydrolase activity, hydrolyzing O-glycosyl compounds"/>
    <property type="evidence" value="ECO:0007669"/>
    <property type="project" value="InterPro"/>
</dbReference>
<dbReference type="Gene3D" id="2.60.40.1180">
    <property type="entry name" value="Golgi alpha-mannosidase II"/>
    <property type="match status" value="1"/>
</dbReference>
<dbReference type="InterPro" id="IPR004193">
    <property type="entry name" value="Glyco_hydro_13_N"/>
</dbReference>
<keyword evidence="5 10" id="KW-0321">Glycogen metabolism</keyword>
<feature type="region of interest" description="Disordered" evidence="12">
    <location>
        <begin position="1"/>
        <end position="28"/>
    </location>
</feature>
<dbReference type="Pfam" id="PF02922">
    <property type="entry name" value="CBM_48"/>
    <property type="match status" value="1"/>
</dbReference>
<dbReference type="InterPro" id="IPR013783">
    <property type="entry name" value="Ig-like_fold"/>
</dbReference>
<feature type="domain" description="Glycosyl hydrolase family 13 catalytic" evidence="13">
    <location>
        <begin position="263"/>
        <end position="617"/>
    </location>
</feature>
<keyword evidence="15" id="KW-1185">Reference proteome</keyword>
<dbReference type="Proteomes" id="UP000584670">
    <property type="component" value="Unassembled WGS sequence"/>
</dbReference>
<dbReference type="SUPFAM" id="SSF51011">
    <property type="entry name" value="Glycosyl hydrolase domain"/>
    <property type="match status" value="1"/>
</dbReference>
<dbReference type="GO" id="GO:0005829">
    <property type="term" value="C:cytosol"/>
    <property type="evidence" value="ECO:0007669"/>
    <property type="project" value="TreeGrafter"/>
</dbReference>
<keyword evidence="7 10" id="KW-0808">Transferase</keyword>
<accession>A0A7X1J9K8</accession>
<evidence type="ECO:0000256" key="3">
    <source>
        <dbReference type="ARBA" id="ARBA00009000"/>
    </source>
</evidence>
<dbReference type="Gene3D" id="3.20.20.80">
    <property type="entry name" value="Glycosidases"/>
    <property type="match status" value="1"/>
</dbReference>
<feature type="active site" description="Proton donor" evidence="10 11">
    <location>
        <position position="468"/>
    </location>
</feature>
<dbReference type="CDD" id="cd11322">
    <property type="entry name" value="AmyAc_Glg_BE"/>
    <property type="match status" value="1"/>
</dbReference>
<dbReference type="Gene3D" id="2.60.40.10">
    <property type="entry name" value="Immunoglobulins"/>
    <property type="match status" value="2"/>
</dbReference>
<keyword evidence="9 10" id="KW-0119">Carbohydrate metabolism</keyword>
<name>A0A7X1J9K8_9ACTN</name>
<comment type="subunit">
    <text evidence="4 10">Monomer.</text>
</comment>
<dbReference type="EMBL" id="JACMSF010000039">
    <property type="protein sequence ID" value="MBC2905642.1"/>
    <property type="molecule type" value="Genomic_DNA"/>
</dbReference>
<gene>
    <name evidence="10 14" type="primary">glgB</name>
    <name evidence="14" type="ORF">H4N64_29545</name>
</gene>
<dbReference type="InterPro" id="IPR044143">
    <property type="entry name" value="GlgB_N_E_set_prok"/>
</dbReference>
<dbReference type="NCBIfam" id="NF008967">
    <property type="entry name" value="PRK12313.1"/>
    <property type="match status" value="1"/>
</dbReference>
<dbReference type="PANTHER" id="PTHR43651">
    <property type="entry name" value="1,4-ALPHA-GLUCAN-BRANCHING ENZYME"/>
    <property type="match status" value="1"/>
</dbReference>
<dbReference type="CDD" id="cd02855">
    <property type="entry name" value="E_set_GBE_prok_N"/>
    <property type="match status" value="1"/>
</dbReference>
<comment type="caution">
    <text evidence="14">The sequence shown here is derived from an EMBL/GenBank/DDBJ whole genome shotgun (WGS) entry which is preliminary data.</text>
</comment>
<dbReference type="InterPro" id="IPR014756">
    <property type="entry name" value="Ig_E-set"/>
</dbReference>
<sequence>MALRDTSLPDPSGPARCRTAPPLDPTDRGRLLAGAHHDPHALLGAHAVRGGVVFRALRPFARSVSVVIDGERRGLVSEGEGLFSGVLPLKEIPAYTLSVSYGDGEHEVEDPYRFLPALGELDLHLIREGRHEQLWKALGAEPMTHQGVTGTRFTVWAPNAQGVRVAADFTYWDGTAFPMRSLGASGVWELFLPGVGEGTRYKFEIHSRHGHRFLKADPMARYAENPPDTASIVHSSRHEWGDAEWMAHRGDLPVHVAPFSVYEVHLPSWRPGLTYRELAEVLPAYVNDLGFTHVEFMPVAHHPFSGSWGYQVTGFYATMGRLGTPDDFRFLIDALHRAGIGVIMDWVPAHFPKDDWALARFDGEPLYEPGDDRRAEHPDWGTYEFDFGRVEVRNFLVANAVYWCEEFHIDGLRVDAVASMLYLDYSRDSGQWTPNVFGGREDLDAVAFLREMNATVYRRAPGVVTIAEESTAWDGVTRPTDSGGLGFGLKWNMGWMHDSLGYISHEPVHRKYHHNEMTFSMMYAYSENYVLPISHDEVVHGKQALVSKMPGDWWQQRANHRAYLGFMWAHPGKQLLFMGQEFAQGAEWSEPHGPDWWLLDPGYSAEPDHRGVRDLVRDLNTAYLATPALWQRDTDPGGFQWALGNAADDNVFAFLRYAADGTPLLAVSNFSPVVREDYRIWVPEDGPVWEETLNTDAAKYGGGDVTNPGPIKPEEDGIRITLPPLATVWLTPYPS</sequence>
<dbReference type="InterPro" id="IPR006407">
    <property type="entry name" value="GlgB"/>
</dbReference>
<evidence type="ECO:0000313" key="14">
    <source>
        <dbReference type="EMBL" id="MBC2905642.1"/>
    </source>
</evidence>
<dbReference type="InterPro" id="IPR006048">
    <property type="entry name" value="A-amylase/branching_C"/>
</dbReference>
<dbReference type="SUPFAM" id="SSF81296">
    <property type="entry name" value="E set domains"/>
    <property type="match status" value="1"/>
</dbReference>
<keyword evidence="8 10" id="KW-0320">Glycogen biosynthesis</keyword>
<dbReference type="NCBIfam" id="NF003811">
    <property type="entry name" value="PRK05402.1"/>
    <property type="match status" value="1"/>
</dbReference>
<evidence type="ECO:0000256" key="4">
    <source>
        <dbReference type="ARBA" id="ARBA00011245"/>
    </source>
</evidence>